<dbReference type="Proteomes" id="UP000192491">
    <property type="component" value="Unassembled WGS sequence"/>
</dbReference>
<reference evidence="3 4" key="1">
    <citation type="submission" date="2017-01" db="EMBL/GenBank/DDBJ databases">
        <title>Novel large sulfur bacteria in the metagenomes of groundwater-fed chemosynthetic microbial mats in the Lake Huron basin.</title>
        <authorList>
            <person name="Sharrar A.M."/>
            <person name="Flood B.E."/>
            <person name="Bailey J.V."/>
            <person name="Jones D.S."/>
            <person name="Biddanda B."/>
            <person name="Ruberg S.A."/>
            <person name="Marcus D.N."/>
            <person name="Dick G.J."/>
        </authorList>
    </citation>
    <scope>NUCLEOTIDE SEQUENCE [LARGE SCALE GENOMIC DNA]</scope>
    <source>
        <strain evidence="3">A8</strain>
    </source>
</reference>
<protein>
    <submittedName>
        <fullName evidence="3">Uncharacterized protein</fullName>
    </submittedName>
</protein>
<proteinExistence type="predicted"/>
<comment type="caution">
    <text evidence="3">The sequence shown here is derived from an EMBL/GenBank/DDBJ whole genome shotgun (WGS) entry which is preliminary data.</text>
</comment>
<sequence length="107" mass="10574">MKIKLITAVVLASSSMMISSNAHALSMAEILALAFAGPSTTSAANNTALQATQTAVQQIGAAQDKATNPTSAGAGTPGGAGGNSLLDNIIQQQQIATGIIIPASIIQ</sequence>
<dbReference type="EMBL" id="MTEJ01000596">
    <property type="protein sequence ID" value="OQX01233.1"/>
    <property type="molecule type" value="Genomic_DNA"/>
</dbReference>
<accession>A0A1Y1QA71</accession>
<evidence type="ECO:0000256" key="1">
    <source>
        <dbReference type="SAM" id="MobiDB-lite"/>
    </source>
</evidence>
<feature type="chain" id="PRO_5012327312" evidence="2">
    <location>
        <begin position="25"/>
        <end position="107"/>
    </location>
</feature>
<evidence type="ECO:0000313" key="3">
    <source>
        <dbReference type="EMBL" id="OQX01233.1"/>
    </source>
</evidence>
<name>A0A1Y1QA71_9GAMM</name>
<gene>
    <name evidence="3" type="ORF">BWK73_46790</name>
</gene>
<evidence type="ECO:0000256" key="2">
    <source>
        <dbReference type="SAM" id="SignalP"/>
    </source>
</evidence>
<organism evidence="3 4">
    <name type="scientific">Thiothrix lacustris</name>
    <dbReference type="NCBI Taxonomy" id="525917"/>
    <lineage>
        <taxon>Bacteria</taxon>
        <taxon>Pseudomonadati</taxon>
        <taxon>Pseudomonadota</taxon>
        <taxon>Gammaproteobacteria</taxon>
        <taxon>Thiotrichales</taxon>
        <taxon>Thiotrichaceae</taxon>
        <taxon>Thiothrix</taxon>
    </lineage>
</organism>
<feature type="signal peptide" evidence="2">
    <location>
        <begin position="1"/>
        <end position="24"/>
    </location>
</feature>
<evidence type="ECO:0000313" key="4">
    <source>
        <dbReference type="Proteomes" id="UP000192491"/>
    </source>
</evidence>
<feature type="region of interest" description="Disordered" evidence="1">
    <location>
        <begin position="60"/>
        <end position="79"/>
    </location>
</feature>
<keyword evidence="2" id="KW-0732">Signal</keyword>
<dbReference type="AlphaFoldDB" id="A0A1Y1QA71"/>